<comment type="caution">
    <text evidence="2">The sequence shown here is derived from an EMBL/GenBank/DDBJ whole genome shotgun (WGS) entry which is preliminary data.</text>
</comment>
<accession>A0A8S3J2U1</accession>
<dbReference type="Proteomes" id="UP000681967">
    <property type="component" value="Unassembled WGS sequence"/>
</dbReference>
<organism evidence="2 3">
    <name type="scientific">Rotaria magnacalcarata</name>
    <dbReference type="NCBI Taxonomy" id="392030"/>
    <lineage>
        <taxon>Eukaryota</taxon>
        <taxon>Metazoa</taxon>
        <taxon>Spiralia</taxon>
        <taxon>Gnathifera</taxon>
        <taxon>Rotifera</taxon>
        <taxon>Eurotatoria</taxon>
        <taxon>Bdelloidea</taxon>
        <taxon>Philodinida</taxon>
        <taxon>Philodinidae</taxon>
        <taxon>Rotaria</taxon>
    </lineage>
</organism>
<evidence type="ECO:0000313" key="2">
    <source>
        <dbReference type="EMBL" id="CAF5211712.1"/>
    </source>
</evidence>
<protein>
    <submittedName>
        <fullName evidence="2">Uncharacterized protein</fullName>
    </submittedName>
</protein>
<dbReference type="Proteomes" id="UP000681720">
    <property type="component" value="Unassembled WGS sequence"/>
</dbReference>
<proteinExistence type="predicted"/>
<evidence type="ECO:0000313" key="1">
    <source>
        <dbReference type="EMBL" id="CAF5138704.1"/>
    </source>
</evidence>
<gene>
    <name evidence="1" type="ORF">BYL167_LOCUS69784</name>
    <name evidence="2" type="ORF">GIL414_LOCUS80033</name>
</gene>
<dbReference type="EMBL" id="CAJOBH010251164">
    <property type="protein sequence ID" value="CAF5138704.1"/>
    <property type="molecule type" value="Genomic_DNA"/>
</dbReference>
<sequence length="64" mass="7454">KARCTRCLLFIERDTNLLQYRESECNEADDLSNISVCQNMIAPDAPLYTLHRSEQFLLFFLLGL</sequence>
<reference evidence="2" key="1">
    <citation type="submission" date="2021-02" db="EMBL/GenBank/DDBJ databases">
        <authorList>
            <person name="Nowell W R."/>
        </authorList>
    </citation>
    <scope>NUCLEOTIDE SEQUENCE</scope>
</reference>
<dbReference type="AlphaFoldDB" id="A0A8S3J2U1"/>
<dbReference type="EMBL" id="CAJOBJ010353864">
    <property type="protein sequence ID" value="CAF5211712.1"/>
    <property type="molecule type" value="Genomic_DNA"/>
</dbReference>
<evidence type="ECO:0000313" key="3">
    <source>
        <dbReference type="Proteomes" id="UP000681720"/>
    </source>
</evidence>
<name>A0A8S3J2U1_9BILA</name>
<feature type="non-terminal residue" evidence="2">
    <location>
        <position position="1"/>
    </location>
</feature>